<evidence type="ECO:0000313" key="2">
    <source>
        <dbReference type="EMBL" id="RYQ26466.1"/>
    </source>
</evidence>
<feature type="domain" description="Rhamnogalacturonase A/B/Epimerase-like pectate lyase" evidence="1">
    <location>
        <begin position="64"/>
        <end position="123"/>
    </location>
</feature>
<dbReference type="RefSeq" id="WP_165364581.1">
    <property type="nucleotide sequence ID" value="NZ_RYUQ01000002.1"/>
</dbReference>
<dbReference type="InterPro" id="IPR012334">
    <property type="entry name" value="Pectin_lyas_fold"/>
</dbReference>
<dbReference type="Pfam" id="PF12708">
    <property type="entry name" value="Pect-lyase_RHGA_epim"/>
    <property type="match status" value="1"/>
</dbReference>
<protein>
    <submittedName>
        <fullName evidence="2">Pectate lyase superfamily protein</fullName>
    </submittedName>
</protein>
<gene>
    <name evidence="2" type="ORF">PG2032B_1062</name>
</gene>
<dbReference type="SUPFAM" id="SSF51126">
    <property type="entry name" value="Pectin lyase-like"/>
    <property type="match status" value="1"/>
</dbReference>
<proteinExistence type="predicted"/>
<comment type="caution">
    <text evidence="2">The sequence shown here is derived from an EMBL/GenBank/DDBJ whole genome shotgun (WGS) entry which is preliminary data.</text>
</comment>
<dbReference type="InterPro" id="IPR024535">
    <property type="entry name" value="RHGA/B-epi-like_pectate_lyase"/>
</dbReference>
<accession>A0A4Q5ADY2</accession>
<dbReference type="Gene3D" id="2.160.20.10">
    <property type="entry name" value="Single-stranded right-handed beta-helix, Pectin lyase-like"/>
    <property type="match status" value="1"/>
</dbReference>
<organism evidence="2 3">
    <name type="scientific">Bifidobacterium pseudolongum subsp. globosum</name>
    <dbReference type="NCBI Taxonomy" id="1690"/>
    <lineage>
        <taxon>Bacteria</taxon>
        <taxon>Bacillati</taxon>
        <taxon>Actinomycetota</taxon>
        <taxon>Actinomycetes</taxon>
        <taxon>Bifidobacteriales</taxon>
        <taxon>Bifidobacteriaceae</taxon>
        <taxon>Bifidobacterium</taxon>
    </lineage>
</organism>
<dbReference type="AlphaFoldDB" id="A0A4Q5ADY2"/>
<name>A0A4Q5ADY2_9BIFI</name>
<sequence>MEQIVDLIEGIFPGPRGAQGPRGEQGLAGVGALPADEAVADWIGKVSATSAALKKFHWKQGVRVDVRAYGAVGDGETDDTAAIRACIEANAGNTIIFPAGAWLVTSTITVPERTTIHGVGDDSVIVFNPSDDPDFTACLWISDGGDVTIRDLGFRSDQDLQHLRYLLRTEGTLCHDIVIDSVHAFTHCILWAGDYGQPSDVHNHRYIVHACRADNWKQLHVPDKPITTAVVELYNTDDFVVDSCIFLNASYAGCGIQWWGGPQSMDDYTATGGRWCHHGVVANNVVRHTQWSPIWGSHGADMVIANNVMDDCSDVCLSIEAASNMVIVGNRLSDSNNGLVSFANSLRHVVFANNVCTQSGEVGRPSEDNPSPRQRFRMFIRWGCYARTDISDTNILDIVNNSIVYEGAVSEDNEVNCGIMELGGFAGRINFRGNTVVNTGLNLFTRWLTGEWGLGQQNGSLWPGQWDVSDNHFEWDDADARLKNGVMRDSAIYVSNPFRGVGTIRGNTVRTRVPAANSSPITVYHLYMYRKQYEELWDQQTNANKGEFLIEGNRFEGFAHAIGVQNAVPNAEISCNILLARNHYNAPQSLDVVDLTGGRGADMILDANTMSVRGDNGQTMWMSAWPNELPDAATDKLLAVGTVIEPRGGIWSGSYAYRGAMKKSNGWHYYGQFKPHE</sequence>
<dbReference type="EMBL" id="RYUQ01000002">
    <property type="protein sequence ID" value="RYQ26466.1"/>
    <property type="molecule type" value="Genomic_DNA"/>
</dbReference>
<keyword evidence="2" id="KW-0456">Lyase</keyword>
<reference evidence="2 3" key="1">
    <citation type="submission" date="2018-12" db="EMBL/GenBank/DDBJ databases">
        <title>Unveiling genomic diversity among members of the Bifidobacterium pseudolongum species, a widely distributed gut commensal of the animal kingdom.</title>
        <authorList>
            <person name="Lugli G.A."/>
            <person name="Duranti S."/>
            <person name="Albert K."/>
            <person name="Mancabelli L."/>
            <person name="Napoli S."/>
            <person name="Viappiani A."/>
            <person name="Anzalone R."/>
            <person name="Longhi G."/>
            <person name="Milani C."/>
            <person name="Turroni F."/>
            <person name="Alessandri G."/>
            <person name="Sela D.A."/>
            <person name="Van Sinderen D."/>
            <person name="Ventura M."/>
        </authorList>
    </citation>
    <scope>NUCLEOTIDE SEQUENCE [LARGE SCALE GENOMIC DNA]</scope>
    <source>
        <strain evidence="2 3">2032B</strain>
    </source>
</reference>
<dbReference type="InterPro" id="IPR011050">
    <property type="entry name" value="Pectin_lyase_fold/virulence"/>
</dbReference>
<dbReference type="Proteomes" id="UP000292535">
    <property type="component" value="Unassembled WGS sequence"/>
</dbReference>
<evidence type="ECO:0000313" key="3">
    <source>
        <dbReference type="Proteomes" id="UP000292535"/>
    </source>
</evidence>
<dbReference type="GO" id="GO:0016829">
    <property type="term" value="F:lyase activity"/>
    <property type="evidence" value="ECO:0007669"/>
    <property type="project" value="UniProtKB-KW"/>
</dbReference>
<evidence type="ECO:0000259" key="1">
    <source>
        <dbReference type="Pfam" id="PF12708"/>
    </source>
</evidence>